<protein>
    <submittedName>
        <fullName evidence="1">Uncharacterized protein</fullName>
    </submittedName>
</protein>
<accession>W9R255</accession>
<sequence length="62" mass="7159">MKGLKLNDSSKEEVRTDCFLALRLKNENHLGWLLCEHLSTAVHKPKQNITQLHVLLQPLRSL</sequence>
<reference evidence="2" key="1">
    <citation type="submission" date="2013-01" db="EMBL/GenBank/DDBJ databases">
        <title>Draft Genome Sequence of a Mulberry Tree, Morus notabilis C.K. Schneid.</title>
        <authorList>
            <person name="He N."/>
            <person name="Zhao S."/>
        </authorList>
    </citation>
    <scope>NUCLEOTIDE SEQUENCE</scope>
</reference>
<name>W9R255_9ROSA</name>
<organism evidence="1 2">
    <name type="scientific">Morus notabilis</name>
    <dbReference type="NCBI Taxonomy" id="981085"/>
    <lineage>
        <taxon>Eukaryota</taxon>
        <taxon>Viridiplantae</taxon>
        <taxon>Streptophyta</taxon>
        <taxon>Embryophyta</taxon>
        <taxon>Tracheophyta</taxon>
        <taxon>Spermatophyta</taxon>
        <taxon>Magnoliopsida</taxon>
        <taxon>eudicotyledons</taxon>
        <taxon>Gunneridae</taxon>
        <taxon>Pentapetalae</taxon>
        <taxon>rosids</taxon>
        <taxon>fabids</taxon>
        <taxon>Rosales</taxon>
        <taxon>Moraceae</taxon>
        <taxon>Moreae</taxon>
        <taxon>Morus</taxon>
    </lineage>
</organism>
<evidence type="ECO:0000313" key="2">
    <source>
        <dbReference type="Proteomes" id="UP000030645"/>
    </source>
</evidence>
<dbReference type="EMBL" id="KE344182">
    <property type="protein sequence ID" value="EXB54464.1"/>
    <property type="molecule type" value="Genomic_DNA"/>
</dbReference>
<dbReference type="AlphaFoldDB" id="W9R255"/>
<gene>
    <name evidence="1" type="ORF">L484_019023</name>
</gene>
<dbReference type="Proteomes" id="UP000030645">
    <property type="component" value="Unassembled WGS sequence"/>
</dbReference>
<proteinExistence type="predicted"/>
<evidence type="ECO:0000313" key="1">
    <source>
        <dbReference type="EMBL" id="EXB54464.1"/>
    </source>
</evidence>
<keyword evidence="2" id="KW-1185">Reference proteome</keyword>